<dbReference type="PROSITE" id="PS50097">
    <property type="entry name" value="BTB"/>
    <property type="match status" value="1"/>
</dbReference>
<gene>
    <name evidence="2" type="ORF">BBRV_LOCUS120799</name>
</gene>
<dbReference type="InterPro" id="IPR011333">
    <property type="entry name" value="SKP1/BTB/POZ_sf"/>
</dbReference>
<protein>
    <recommendedName>
        <fullName evidence="1">BTB domain-containing protein</fullName>
    </recommendedName>
</protein>
<name>A0A6V7M1G4_9HYME</name>
<evidence type="ECO:0000259" key="1">
    <source>
        <dbReference type="PROSITE" id="PS50097"/>
    </source>
</evidence>
<dbReference type="SMART" id="SM00225">
    <property type="entry name" value="BTB"/>
    <property type="match status" value="1"/>
</dbReference>
<evidence type="ECO:0000313" key="2">
    <source>
        <dbReference type="EMBL" id="CAD1582064.1"/>
    </source>
</evidence>
<dbReference type="InterPro" id="IPR000210">
    <property type="entry name" value="BTB/POZ_dom"/>
</dbReference>
<sequence>MYQERLVTYNWQANTDECADKWYNCGSRPAEVLENCDISLTIILKPVAFGVRLRKTNHASCRVSIHIQVESRLAITANKVEWTETFELCQFREDPEKFQTYVNVKCDITWFRREPVPPNLWKKLHHFCLNPTFSDVKIVIGNEELPAHKMILAAYSSVFAAMLTNPMREANEHRIQIVDANIETMRIVLQYLYQGSTENLNNTETIMRVWIVADKYNIEELKLTCEFRLMYFLDLTNVVAVLRDADSYEARMIKDICFDFIYVHRDRLDAIPEFQVLCIERPHLAYSLMLKFGNDRQLALPPLR</sequence>
<accession>A0A6V7M1G4</accession>
<dbReference type="SUPFAM" id="SSF54695">
    <property type="entry name" value="POZ domain"/>
    <property type="match status" value="1"/>
</dbReference>
<feature type="domain" description="BTB" evidence="1">
    <location>
        <begin position="134"/>
        <end position="201"/>
    </location>
</feature>
<dbReference type="EMBL" id="CADCXW020000348">
    <property type="protein sequence ID" value="CAD1582064.1"/>
    <property type="molecule type" value="Genomic_DNA"/>
</dbReference>
<dbReference type="AlphaFoldDB" id="A0A6V7M1G4"/>
<dbReference type="CDD" id="cd18186">
    <property type="entry name" value="BTB_POZ_ZBTB_KLHL-like"/>
    <property type="match status" value="1"/>
</dbReference>
<dbReference type="PANTHER" id="PTHR24413">
    <property type="entry name" value="SPECKLE-TYPE POZ PROTEIN"/>
    <property type="match status" value="1"/>
</dbReference>
<organism evidence="2">
    <name type="scientific">Bracon brevicornis</name>
    <dbReference type="NCBI Taxonomy" id="1563983"/>
    <lineage>
        <taxon>Eukaryota</taxon>
        <taxon>Metazoa</taxon>
        <taxon>Ecdysozoa</taxon>
        <taxon>Arthropoda</taxon>
        <taxon>Hexapoda</taxon>
        <taxon>Insecta</taxon>
        <taxon>Pterygota</taxon>
        <taxon>Neoptera</taxon>
        <taxon>Endopterygota</taxon>
        <taxon>Hymenoptera</taxon>
        <taxon>Apocrita</taxon>
        <taxon>Ichneumonoidea</taxon>
        <taxon>Braconidae</taxon>
        <taxon>Braconinae</taxon>
        <taxon>Bracon</taxon>
    </lineage>
</organism>
<dbReference type="Pfam" id="PF00651">
    <property type="entry name" value="BTB"/>
    <property type="match status" value="1"/>
</dbReference>
<proteinExistence type="predicted"/>
<dbReference type="Gene3D" id="3.30.710.10">
    <property type="entry name" value="Potassium Channel Kv1.1, Chain A"/>
    <property type="match status" value="1"/>
</dbReference>
<reference evidence="2" key="1">
    <citation type="submission" date="2020-07" db="EMBL/GenBank/DDBJ databases">
        <authorList>
            <person name="Ferguson B K."/>
        </authorList>
    </citation>
    <scope>NUCLEOTIDE SEQUENCE</scope>
    <source>
        <strain evidence="2">L06</strain>
    </source>
</reference>